<evidence type="ECO:0000259" key="1">
    <source>
        <dbReference type="Pfam" id="PF13472"/>
    </source>
</evidence>
<dbReference type="InterPro" id="IPR013830">
    <property type="entry name" value="SGNH_hydro"/>
</dbReference>
<organism evidence="2 3">
    <name type="scientific">Chitinophaga alhagiae</name>
    <dbReference type="NCBI Taxonomy" id="2203219"/>
    <lineage>
        <taxon>Bacteria</taxon>
        <taxon>Pseudomonadati</taxon>
        <taxon>Bacteroidota</taxon>
        <taxon>Chitinophagia</taxon>
        <taxon>Chitinophagales</taxon>
        <taxon>Chitinophagaceae</taxon>
        <taxon>Chitinophaga</taxon>
    </lineage>
</organism>
<dbReference type="PANTHER" id="PTHR30383:SF5">
    <property type="entry name" value="SGNH HYDROLASE-TYPE ESTERASE DOMAIN-CONTAINING PROTEIN"/>
    <property type="match status" value="1"/>
</dbReference>
<dbReference type="SUPFAM" id="SSF52266">
    <property type="entry name" value="SGNH hydrolase"/>
    <property type="match status" value="1"/>
</dbReference>
<dbReference type="InterPro" id="IPR036514">
    <property type="entry name" value="SGNH_hydro_sf"/>
</dbReference>
<reference evidence="2 3" key="1">
    <citation type="submission" date="2018-05" db="EMBL/GenBank/DDBJ databases">
        <title>Chitinophaga sp. nov., isolated from rhizosphere soil of Alhagi.</title>
        <authorList>
            <person name="Liu Y."/>
        </authorList>
    </citation>
    <scope>NUCLEOTIDE SEQUENCE [LARGE SCALE GENOMIC DNA]</scope>
    <source>
        <strain evidence="2 3">T22</strain>
    </source>
</reference>
<dbReference type="InterPro" id="IPR051532">
    <property type="entry name" value="Ester_Hydrolysis_Enzymes"/>
</dbReference>
<dbReference type="Pfam" id="PF13472">
    <property type="entry name" value="Lipase_GDSL_2"/>
    <property type="match status" value="1"/>
</dbReference>
<feature type="domain" description="SGNH hydrolase-type esterase" evidence="1">
    <location>
        <begin position="61"/>
        <end position="253"/>
    </location>
</feature>
<dbReference type="CDD" id="cd01834">
    <property type="entry name" value="SGNH_hydrolase_like_2"/>
    <property type="match status" value="1"/>
</dbReference>
<keyword evidence="3" id="KW-1185">Reference proteome</keyword>
<dbReference type="Gene3D" id="3.40.50.1110">
    <property type="entry name" value="SGNH hydrolase"/>
    <property type="match status" value="1"/>
</dbReference>
<dbReference type="EMBL" id="CP029600">
    <property type="protein sequence ID" value="AWO00805.1"/>
    <property type="molecule type" value="Genomic_DNA"/>
</dbReference>
<gene>
    <name evidence="2" type="ORF">DLD77_03390</name>
</gene>
<evidence type="ECO:0000313" key="2">
    <source>
        <dbReference type="EMBL" id="AWO00805.1"/>
    </source>
</evidence>
<dbReference type="Proteomes" id="UP000246099">
    <property type="component" value="Chromosome"/>
</dbReference>
<dbReference type="PANTHER" id="PTHR30383">
    <property type="entry name" value="THIOESTERASE 1/PROTEASE 1/LYSOPHOSPHOLIPASE L1"/>
    <property type="match status" value="1"/>
</dbReference>
<accession>A0ABM6WAF2</accession>
<name>A0ABM6WAF2_9BACT</name>
<proteinExistence type="predicted"/>
<sequence>MRIPRCAFFFASLPQRVPAAGLVFPVHLLFLGMRYLFFLCCLFCSLSSTAQFFKKGDRVCFVGNSITHNGDYWHNVQLYYSTRYPHLGVQFFNCGISGDVTSGILRRMDQDILVHHPTWAVIMIGMNDVNRPLYDARRKNEAGIREKQQAALTAYRRNLDSIVRIFLAKNIRVVLQTPSIYDQTSKMAGNNLYGVNDALKICAGYAREFAGRDSLLVVDYWGMLTKLNAEVQAKDSTATLIGKDRVHPGGVGHLLMAWEFLKTIKAPATVANIVADRNAKSSQAKSQQCTISGFTRKDGQIEFTALEKALPFPVREDQLKATELVPFADNLNREIVKFNYLVPGNYVLTIDDVEIGRFFSGELERGVNLATMPQLPQYQQALKVQALLQKRWQLEARLRAIRLIEHRYINTLPGNENLETVRRFYDTAHAHKPDSDYVKKMFITYLDTKPKEAQIRRQWERSLDSLPALSKPRPHRYLLKRS</sequence>
<protein>
    <recommendedName>
        <fullName evidence="1">SGNH hydrolase-type esterase domain-containing protein</fullName>
    </recommendedName>
</protein>
<evidence type="ECO:0000313" key="3">
    <source>
        <dbReference type="Proteomes" id="UP000246099"/>
    </source>
</evidence>